<evidence type="ECO:0000256" key="1">
    <source>
        <dbReference type="ARBA" id="ARBA00004584"/>
    </source>
</evidence>
<dbReference type="Pfam" id="PF07557">
    <property type="entry name" value="Shugoshin_C"/>
    <property type="match status" value="1"/>
</dbReference>
<keyword evidence="4" id="KW-0132">Cell division</keyword>
<keyword evidence="5" id="KW-0159">Chromosome partition</keyword>
<feature type="compositionally biased region" description="Polar residues" evidence="10">
    <location>
        <begin position="621"/>
        <end position="630"/>
    </location>
</feature>
<feature type="region of interest" description="Disordered" evidence="10">
    <location>
        <begin position="242"/>
        <end position="267"/>
    </location>
</feature>
<feature type="domain" description="Shugoshin N-terminal coiled-coil" evidence="12">
    <location>
        <begin position="17"/>
        <end position="61"/>
    </location>
</feature>
<dbReference type="Proteomes" id="UP001642405">
    <property type="component" value="Unassembled WGS sequence"/>
</dbReference>
<evidence type="ECO:0000259" key="11">
    <source>
        <dbReference type="Pfam" id="PF07557"/>
    </source>
</evidence>
<evidence type="ECO:0008006" key="15">
    <source>
        <dbReference type="Google" id="ProtNLM"/>
    </source>
</evidence>
<feature type="compositionally biased region" description="Low complexity" evidence="10">
    <location>
        <begin position="290"/>
        <end position="312"/>
    </location>
</feature>
<feature type="domain" description="Shugoshin C-terminal" evidence="11">
    <location>
        <begin position="540"/>
        <end position="563"/>
    </location>
</feature>
<comment type="similarity">
    <text evidence="2">Belongs to the shugoshin family.</text>
</comment>
<sequence>MARLNEPPAPVDSFDNLRRKFLRQNRDIARVNSNQSLRIRGLENECARLLSENLELRGQVLRLEKELEDDKSQRVADHALQIKQKMEAQLVELGSLLASFGVEPPTKRLSPTAARRTDKPVRLSLSSETRSPQRKPPALSPSEAESLAVQEGRLPPIFEHKPFPRQALGREQILALPSDDVEVTTSPELGPPPVSRLHRDEATKAAEPTKKPAATTTQVAGTAPKNAATVSKELVKERVADDLGTANTPLLAPASVPTKAKPEAGKKTSALRVLNDNIQSAEQPAIQERSTAPTVVTATTTAPVSMPSTPTSKPGGKRKFAVNDENSVLRGMKAGSANEKAPVPAAKAKADGAVPIRELKNPRSIRSLVNSRKDAPETHGETKPAVGGRKPLSAKSTNEDISTPRKQAVGEGKPKSNGHADKPVHLEGRMRNRTKAPLAVEISDVSPPKIVDIVIEDDKTTSTAEKSTLAVSSKSKRQDETAQPVTDNDLLREPESDAPCPRTPPPPTTSLLTSQRLVPVHAGGRDTPPPADISSQGETSRPNRRSRASVSYAEPNLRDKMRRPTKELFDAVAGEGKYVQRQTAQTHQDDQGQAAVPAVAKIGAMTSTVEQLPQAEAVAQAQPNDGQKPNSLAADQDPYEFTVSPSPSQETEDEESEVGTGKGRGATRKSRASLKTTRRASTANAREEGSSAADRHTRPSAARKRTSMVALKRGSMLDDDEDDAADSSYEPPASETTDVQVPEGRALSARDRVSRRRSMML</sequence>
<feature type="region of interest" description="Disordered" evidence="10">
    <location>
        <begin position="613"/>
        <end position="761"/>
    </location>
</feature>
<dbReference type="InterPro" id="IPR011515">
    <property type="entry name" value="Shugoshin_C"/>
</dbReference>
<feature type="compositionally biased region" description="Basic and acidic residues" evidence="10">
    <location>
        <begin position="685"/>
        <end position="697"/>
    </location>
</feature>
<feature type="compositionally biased region" description="Basic and acidic residues" evidence="10">
    <location>
        <begin position="197"/>
        <end position="210"/>
    </location>
</feature>
<feature type="region of interest" description="Disordered" evidence="10">
    <location>
        <begin position="178"/>
        <end position="227"/>
    </location>
</feature>
<feature type="compositionally biased region" description="Polar residues" evidence="10">
    <location>
        <begin position="394"/>
        <end position="405"/>
    </location>
</feature>
<name>A0ABP0CKL4_9PEZI</name>
<accession>A0ABP0CKL4</accession>
<evidence type="ECO:0000313" key="13">
    <source>
        <dbReference type="EMBL" id="CAK7232627.1"/>
    </source>
</evidence>
<evidence type="ECO:0000256" key="10">
    <source>
        <dbReference type="SAM" id="MobiDB-lite"/>
    </source>
</evidence>
<proteinExistence type="inferred from homology"/>
<feature type="compositionally biased region" description="Polar residues" evidence="10">
    <location>
        <begin position="461"/>
        <end position="473"/>
    </location>
</feature>
<evidence type="ECO:0000256" key="3">
    <source>
        <dbReference type="ARBA" id="ARBA00022454"/>
    </source>
</evidence>
<evidence type="ECO:0000256" key="8">
    <source>
        <dbReference type="ARBA" id="ARBA00023328"/>
    </source>
</evidence>
<feature type="compositionally biased region" description="Basic residues" evidence="10">
    <location>
        <begin position="665"/>
        <end position="678"/>
    </location>
</feature>
<evidence type="ECO:0000256" key="7">
    <source>
        <dbReference type="ARBA" id="ARBA00023306"/>
    </source>
</evidence>
<feature type="region of interest" description="Disordered" evidence="10">
    <location>
        <begin position="281"/>
        <end position="569"/>
    </location>
</feature>
<keyword evidence="8" id="KW-0137">Centromere</keyword>
<feature type="compositionally biased region" description="Low complexity" evidence="10">
    <location>
        <begin position="340"/>
        <end position="355"/>
    </location>
</feature>
<evidence type="ECO:0000256" key="6">
    <source>
        <dbReference type="ARBA" id="ARBA00023054"/>
    </source>
</evidence>
<evidence type="ECO:0000256" key="2">
    <source>
        <dbReference type="ARBA" id="ARBA00010845"/>
    </source>
</evidence>
<evidence type="ECO:0000256" key="5">
    <source>
        <dbReference type="ARBA" id="ARBA00022829"/>
    </source>
</evidence>
<comment type="caution">
    <text evidence="13">The sequence shown here is derived from an EMBL/GenBank/DDBJ whole genome shotgun (WGS) entry which is preliminary data.</text>
</comment>
<organism evidence="13 14">
    <name type="scientific">Sporothrix curviconia</name>
    <dbReference type="NCBI Taxonomy" id="1260050"/>
    <lineage>
        <taxon>Eukaryota</taxon>
        <taxon>Fungi</taxon>
        <taxon>Dikarya</taxon>
        <taxon>Ascomycota</taxon>
        <taxon>Pezizomycotina</taxon>
        <taxon>Sordariomycetes</taxon>
        <taxon>Sordariomycetidae</taxon>
        <taxon>Ophiostomatales</taxon>
        <taxon>Ophiostomataceae</taxon>
        <taxon>Sporothrix</taxon>
    </lineage>
</organism>
<evidence type="ECO:0000256" key="4">
    <source>
        <dbReference type="ARBA" id="ARBA00022618"/>
    </source>
</evidence>
<dbReference type="EMBL" id="CAWUHB010000066">
    <property type="protein sequence ID" value="CAK7232627.1"/>
    <property type="molecule type" value="Genomic_DNA"/>
</dbReference>
<evidence type="ECO:0000313" key="14">
    <source>
        <dbReference type="Proteomes" id="UP001642405"/>
    </source>
</evidence>
<evidence type="ECO:0000259" key="12">
    <source>
        <dbReference type="Pfam" id="PF07558"/>
    </source>
</evidence>
<keyword evidence="14" id="KW-1185">Reference proteome</keyword>
<dbReference type="InterPro" id="IPR011516">
    <property type="entry name" value="Shugoshin_N"/>
</dbReference>
<feature type="compositionally biased region" description="Basic and acidic residues" evidence="10">
    <location>
        <begin position="556"/>
        <end position="569"/>
    </location>
</feature>
<protein>
    <recommendedName>
        <fullName evidence="15">Shugoshin family protein</fullName>
    </recommendedName>
</protein>
<feature type="region of interest" description="Disordered" evidence="10">
    <location>
        <begin position="102"/>
        <end position="148"/>
    </location>
</feature>
<dbReference type="Pfam" id="PF07558">
    <property type="entry name" value="Shugoshin_N"/>
    <property type="match status" value="1"/>
</dbReference>
<keyword evidence="3" id="KW-0158">Chromosome</keyword>
<keyword evidence="6 9" id="KW-0175">Coiled coil</keyword>
<feature type="compositionally biased region" description="Basic and acidic residues" evidence="10">
    <location>
        <begin position="371"/>
        <end position="382"/>
    </location>
</feature>
<keyword evidence="7" id="KW-0131">Cell cycle</keyword>
<comment type="subcellular location">
    <subcellularLocation>
        <location evidence="1">Chromosome</location>
        <location evidence="1">Centromere</location>
    </subcellularLocation>
</comment>
<gene>
    <name evidence="13" type="ORF">SCUCBS95973_008322</name>
</gene>
<feature type="compositionally biased region" description="Basic and acidic residues" evidence="10">
    <location>
        <begin position="412"/>
        <end position="430"/>
    </location>
</feature>
<evidence type="ECO:0000256" key="9">
    <source>
        <dbReference type="SAM" id="Coils"/>
    </source>
</evidence>
<reference evidence="13 14" key="1">
    <citation type="submission" date="2024-01" db="EMBL/GenBank/DDBJ databases">
        <authorList>
            <person name="Allen C."/>
            <person name="Tagirdzhanova G."/>
        </authorList>
    </citation>
    <scope>NUCLEOTIDE SEQUENCE [LARGE SCALE GENOMIC DNA]</scope>
</reference>
<feature type="coiled-coil region" evidence="9">
    <location>
        <begin position="32"/>
        <end position="73"/>
    </location>
</feature>